<dbReference type="EMBL" id="CP014263">
    <property type="protein sequence ID" value="AQG78112.1"/>
    <property type="molecule type" value="Genomic_DNA"/>
</dbReference>
<feature type="transmembrane region" description="Helical" evidence="1">
    <location>
        <begin position="409"/>
        <end position="428"/>
    </location>
</feature>
<feature type="transmembrane region" description="Helical" evidence="1">
    <location>
        <begin position="269"/>
        <end position="287"/>
    </location>
</feature>
<dbReference type="AlphaFoldDB" id="A0A1P9WRW0"/>
<feature type="transmembrane region" description="Helical" evidence="1">
    <location>
        <begin position="50"/>
        <end position="68"/>
    </location>
</feature>
<accession>A0A1P9WRW0</accession>
<reference evidence="2 3" key="1">
    <citation type="submission" date="2016-01" db="EMBL/GenBank/DDBJ databases">
        <authorList>
            <person name="Oliw E.H."/>
        </authorList>
    </citation>
    <scope>NUCLEOTIDE SEQUENCE [LARGE SCALE GENOMIC DNA]</scope>
    <source>
        <strain evidence="2 3">DY10</strain>
    </source>
</reference>
<dbReference type="STRING" id="1178516.AWR27_01335"/>
<dbReference type="Proteomes" id="UP000187941">
    <property type="component" value="Chromosome"/>
</dbReference>
<evidence type="ECO:0000313" key="2">
    <source>
        <dbReference type="EMBL" id="AQG78112.1"/>
    </source>
</evidence>
<keyword evidence="3" id="KW-1185">Reference proteome</keyword>
<gene>
    <name evidence="2" type="ORF">AWR27_01335</name>
</gene>
<keyword evidence="1" id="KW-1133">Transmembrane helix</keyword>
<keyword evidence="1" id="KW-0812">Transmembrane</keyword>
<feature type="transmembrane region" description="Helical" evidence="1">
    <location>
        <begin position="194"/>
        <end position="215"/>
    </location>
</feature>
<feature type="transmembrane region" description="Helical" evidence="1">
    <location>
        <begin position="128"/>
        <end position="145"/>
    </location>
</feature>
<dbReference type="KEGG" id="smon:AWR27_01335"/>
<feature type="transmembrane region" description="Helical" evidence="1">
    <location>
        <begin position="386"/>
        <end position="402"/>
    </location>
</feature>
<evidence type="ECO:0000256" key="1">
    <source>
        <dbReference type="SAM" id="Phobius"/>
    </source>
</evidence>
<name>A0A1P9WRW0_9BACT</name>
<feature type="transmembrane region" description="Helical" evidence="1">
    <location>
        <begin position="299"/>
        <end position="325"/>
    </location>
</feature>
<feature type="transmembrane region" description="Helical" evidence="1">
    <location>
        <begin position="99"/>
        <end position="116"/>
    </location>
</feature>
<feature type="transmembrane region" description="Helical" evidence="1">
    <location>
        <begin position="227"/>
        <end position="249"/>
    </location>
</feature>
<evidence type="ECO:0000313" key="3">
    <source>
        <dbReference type="Proteomes" id="UP000187941"/>
    </source>
</evidence>
<organism evidence="2 3">
    <name type="scientific">Spirosoma montaniterrae</name>
    <dbReference type="NCBI Taxonomy" id="1178516"/>
    <lineage>
        <taxon>Bacteria</taxon>
        <taxon>Pseudomonadati</taxon>
        <taxon>Bacteroidota</taxon>
        <taxon>Cytophagia</taxon>
        <taxon>Cytophagales</taxon>
        <taxon>Cytophagaceae</taxon>
        <taxon>Spirosoma</taxon>
    </lineage>
</organism>
<feature type="transmembrane region" description="Helical" evidence="1">
    <location>
        <begin position="361"/>
        <end position="380"/>
    </location>
</feature>
<feature type="transmembrane region" description="Helical" evidence="1">
    <location>
        <begin position="157"/>
        <end position="182"/>
    </location>
</feature>
<sequence>MKGPYTRKDSIDLVENRYFGPISDKQKEQSMSYSTEAVELPVAAKPASLFPYYALVILATCLSLYLALTCQPKGDEGGLYLPAFEQAFDKWPAIDMSPYWPISSVYLWIIALLQALTGDSFGTQFIRIGRIVSLLCWMAVVVDLLRTGRYQGFIVLFNPYVLIYAIRAHPFVPSILLFYLFWNLSRRNKVAGLFFLPFAVNFQVFMAGVVGLFMPPWPLHPTPVMRAFGLGLLVIVGVGLTFLTWGGIYPINFTKHHFYNHYQKTGSPTFAYVISVLLLAGMVFWVVGERSVAQIRHHAGYSLAVVGGVLLGSLFLFFTTDIIGIAREVSVGVMGRAHPYGWVGAYGLLGLGWLRLHRDHYMVFFGLLVSALTLVSLHYFYERLSVFAFVAPCLAWCLAGVAPGRRHSWLLPLICSIFLVCSILYQRYGSL</sequence>
<proteinExistence type="predicted"/>
<protein>
    <submittedName>
        <fullName evidence="2">Uncharacterized protein</fullName>
    </submittedName>
</protein>
<feature type="transmembrane region" description="Helical" evidence="1">
    <location>
        <begin position="337"/>
        <end position="354"/>
    </location>
</feature>
<keyword evidence="1" id="KW-0472">Membrane</keyword>